<protein>
    <submittedName>
        <fullName evidence="2">Uncharacterized protein</fullName>
    </submittedName>
</protein>
<dbReference type="RefSeq" id="WP_095026509.1">
    <property type="nucleotide sequence ID" value="NZ_CP146072.1"/>
</dbReference>
<keyword evidence="1" id="KW-0472">Membrane</keyword>
<evidence type="ECO:0000313" key="2">
    <source>
        <dbReference type="EMBL" id="WWR36167.1"/>
    </source>
</evidence>
<dbReference type="EMBL" id="CP146072">
    <property type="protein sequence ID" value="WWR36167.1"/>
    <property type="molecule type" value="Genomic_DNA"/>
</dbReference>
<keyword evidence="1" id="KW-0812">Transmembrane</keyword>
<gene>
    <name evidence="2" type="ORF">V6B39_14300</name>
</gene>
<keyword evidence="3" id="KW-1185">Reference proteome</keyword>
<organism evidence="2 3">
    <name type="scientific">Pseudomonas bubulae</name>
    <dbReference type="NCBI Taxonomy" id="2316085"/>
    <lineage>
        <taxon>Bacteria</taxon>
        <taxon>Pseudomonadati</taxon>
        <taxon>Pseudomonadota</taxon>
        <taxon>Gammaproteobacteria</taxon>
        <taxon>Pseudomonadales</taxon>
        <taxon>Pseudomonadaceae</taxon>
        <taxon>Pseudomonas</taxon>
    </lineage>
</organism>
<feature type="transmembrane region" description="Helical" evidence="1">
    <location>
        <begin position="38"/>
        <end position="56"/>
    </location>
</feature>
<dbReference type="Proteomes" id="UP001369248">
    <property type="component" value="Chromosome"/>
</dbReference>
<proteinExistence type="predicted"/>
<evidence type="ECO:0000256" key="1">
    <source>
        <dbReference type="SAM" id="Phobius"/>
    </source>
</evidence>
<dbReference type="GeneID" id="89544437"/>
<name>A0ABZ2H1Z8_9PSED</name>
<keyword evidence="1" id="KW-1133">Transmembrane helix</keyword>
<accession>A0ABZ2H1Z8</accession>
<evidence type="ECO:0000313" key="3">
    <source>
        <dbReference type="Proteomes" id="UP001369248"/>
    </source>
</evidence>
<sequence length="224" mass="25514">MYYKLKYFLLGSLLAAALVCLTPYLVSGDEDSSLYAGWASGFAALVIIFGLLHLGIERDNRIFLETIRRHEKCLISHRLSGKRLLHKLARRQLLPYPPVRSGLPKFLVDLMDGKEKSIWVSPGAPADVHQLLLGTVSTKEWVMALSFEVSSADIVMPPTLIKRLFGTSQQRILKTVDIPDDADIYTRVSGRWEKLEGKERDQWFDLADRIASNKRMLRRALKQF</sequence>
<reference evidence="3" key="1">
    <citation type="submission" date="2024-02" db="EMBL/GenBank/DDBJ databases">
        <title>Exploring bacterial hosts of class 1 integrons in salad vegetable microbiomes with epicPCR.</title>
        <authorList>
            <person name="Qi Q."/>
            <person name="Ghaly T.M."/>
            <person name="Gillings M.R."/>
            <person name="Tetu S.G."/>
        </authorList>
    </citation>
    <scope>NUCLEOTIDE SEQUENCE [LARGE SCALE GENOMIC DNA]</scope>
    <source>
        <strain evidence="3">S2-2023-2</strain>
    </source>
</reference>